<dbReference type="RefSeq" id="XP_014554697.1">
    <property type="nucleotide sequence ID" value="XM_014699211.1"/>
</dbReference>
<dbReference type="EMBL" id="KI968756">
    <property type="protein sequence ID" value="EUN25119.1"/>
    <property type="molecule type" value="Genomic_DNA"/>
</dbReference>
<evidence type="ECO:0000313" key="2">
    <source>
        <dbReference type="EMBL" id="EUN25119.1"/>
    </source>
</evidence>
<protein>
    <recommendedName>
        <fullName evidence="1">SET domain-containing protein</fullName>
    </recommendedName>
</protein>
<feature type="domain" description="SET" evidence="1">
    <location>
        <begin position="156"/>
        <end position="303"/>
    </location>
</feature>
<dbReference type="SMART" id="SM00317">
    <property type="entry name" value="SET"/>
    <property type="match status" value="1"/>
</dbReference>
<dbReference type="GeneID" id="26256662"/>
<dbReference type="PROSITE" id="PS50280">
    <property type="entry name" value="SET"/>
    <property type="match status" value="1"/>
</dbReference>
<evidence type="ECO:0000313" key="3">
    <source>
        <dbReference type="Proteomes" id="UP000054337"/>
    </source>
</evidence>
<dbReference type="Gene3D" id="2.170.270.10">
    <property type="entry name" value="SET domain"/>
    <property type="match status" value="1"/>
</dbReference>
<gene>
    <name evidence="2" type="ORF">COCVIDRAFT_39443</name>
</gene>
<organism evidence="2 3">
    <name type="scientific">Bipolaris victoriae (strain FI3)</name>
    <name type="common">Victoria blight of oats agent</name>
    <name type="synonym">Cochliobolus victoriae</name>
    <dbReference type="NCBI Taxonomy" id="930091"/>
    <lineage>
        <taxon>Eukaryota</taxon>
        <taxon>Fungi</taxon>
        <taxon>Dikarya</taxon>
        <taxon>Ascomycota</taxon>
        <taxon>Pezizomycotina</taxon>
        <taxon>Dothideomycetes</taxon>
        <taxon>Pleosporomycetidae</taxon>
        <taxon>Pleosporales</taxon>
        <taxon>Pleosporineae</taxon>
        <taxon>Pleosporaceae</taxon>
        <taxon>Bipolaris</taxon>
    </lineage>
</organism>
<dbReference type="PANTHER" id="PTHR47332">
    <property type="entry name" value="SET DOMAIN-CONTAINING PROTEIN 5"/>
    <property type="match status" value="1"/>
</dbReference>
<keyword evidence="3" id="KW-1185">Reference proteome</keyword>
<proteinExistence type="predicted"/>
<reference evidence="2 3" key="1">
    <citation type="journal article" date="2013" name="PLoS Genet.">
        <title>Comparative genome structure, secondary metabolite, and effector coding capacity across Cochliobolus pathogens.</title>
        <authorList>
            <person name="Condon B.J."/>
            <person name="Leng Y."/>
            <person name="Wu D."/>
            <person name="Bushley K.E."/>
            <person name="Ohm R.A."/>
            <person name="Otillar R."/>
            <person name="Martin J."/>
            <person name="Schackwitz W."/>
            <person name="Grimwood J."/>
            <person name="MohdZainudin N."/>
            <person name="Xue C."/>
            <person name="Wang R."/>
            <person name="Manning V.A."/>
            <person name="Dhillon B."/>
            <person name="Tu Z.J."/>
            <person name="Steffenson B.J."/>
            <person name="Salamov A."/>
            <person name="Sun H."/>
            <person name="Lowry S."/>
            <person name="LaButti K."/>
            <person name="Han J."/>
            <person name="Copeland A."/>
            <person name="Lindquist E."/>
            <person name="Barry K."/>
            <person name="Schmutz J."/>
            <person name="Baker S.E."/>
            <person name="Ciuffetti L.M."/>
            <person name="Grigoriev I.V."/>
            <person name="Zhong S."/>
            <person name="Turgeon B.G."/>
        </authorList>
    </citation>
    <scope>NUCLEOTIDE SEQUENCE [LARGE SCALE GENOMIC DNA]</scope>
    <source>
        <strain evidence="2 3">FI3</strain>
    </source>
</reference>
<dbReference type="InterPro" id="IPR011990">
    <property type="entry name" value="TPR-like_helical_dom_sf"/>
</dbReference>
<evidence type="ECO:0000259" key="1">
    <source>
        <dbReference type="PROSITE" id="PS50280"/>
    </source>
</evidence>
<name>W7EDW3_BIPV3</name>
<dbReference type="Proteomes" id="UP000054337">
    <property type="component" value="Unassembled WGS sequence"/>
</dbReference>
<dbReference type="HOGENOM" id="CLU_028281_6_1_1"/>
<dbReference type="AlphaFoldDB" id="W7EDW3"/>
<dbReference type="InterPro" id="IPR046341">
    <property type="entry name" value="SET_dom_sf"/>
</dbReference>
<dbReference type="OrthoDB" id="1028014at2759"/>
<sequence length="467" mass="51901">MKSIIGLSALGGALASSNAHIGFVAQQPLLHNVCPANFILHNEECRPSAQVTLSTPAPAFESNTTQIAPFTNSLEDAQKLASQTENFPWSYWPECFTPKDEEDADPNPFCVFTNTTFASGRGISIVTTKANAYSILKNHAFTDPASLIRSNNYENPPFYQHEFPGKGRGLVANKTLNRGDQILASTPIIITDVDLDELPEPERLALLYRAVDSLPPSSHTLFWTLMGRSAPGEDDPIDDRMTTNYFELTLSGETLSGLFPEIAMMNHDCRPNAAYFFDEDTMTHYVHAIRPIYPGEEITITYINNEVTRVRRMGRLRTNWGFTCACSACSAHPLVTAESDARILQIEETQKLLNDWTNASTATPALAELLVSLVEQERLHAGLATAYQHAAEVYASFGQKWETVRYARKSLEVTLLDKGWVDRDVAATRRMAREPEKSWAWGRRVGLVKKKKKEGGCGCGKEHSDHS</sequence>
<dbReference type="CDD" id="cd20071">
    <property type="entry name" value="SET_SMYD"/>
    <property type="match status" value="1"/>
</dbReference>
<dbReference type="Pfam" id="PF00856">
    <property type="entry name" value="SET"/>
    <property type="match status" value="1"/>
</dbReference>
<dbReference type="SUPFAM" id="SSF82199">
    <property type="entry name" value="SET domain"/>
    <property type="match status" value="1"/>
</dbReference>
<dbReference type="PANTHER" id="PTHR47332:SF6">
    <property type="entry name" value="SET DOMAIN-CONTAINING PROTEIN"/>
    <property type="match status" value="1"/>
</dbReference>
<dbReference type="InterPro" id="IPR001214">
    <property type="entry name" value="SET_dom"/>
</dbReference>
<dbReference type="InterPro" id="IPR053185">
    <property type="entry name" value="SET_domain_protein"/>
</dbReference>
<accession>W7EDW3</accession>
<dbReference type="Gene3D" id="1.25.40.10">
    <property type="entry name" value="Tetratricopeptide repeat domain"/>
    <property type="match status" value="1"/>
</dbReference>